<sequence length="206" mass="22002">MQLDDETHAEEAQENDGKQTPHPSQPNSPLEDQNPMEDTEAGGTIRTAELLASEVAGSWACSTAPSVHGENYSPVSKDNDEEGATALHESSGMVAESQHIPPSKSDATARRNHERQALCQMIGIVDPDLREQFSHAGRSSDQDRGVREVASDSDTEDCTDSDDDNKVDAQGASDADTVGSDQANEDPGCDVEMDEDDEGTEEDSVG</sequence>
<comment type="caution">
    <text evidence="2">The sequence shown here is derived from an EMBL/GenBank/DDBJ whole genome shotgun (WGS) entry which is preliminary data.</text>
</comment>
<evidence type="ECO:0000256" key="1">
    <source>
        <dbReference type="SAM" id="MobiDB-lite"/>
    </source>
</evidence>
<dbReference type="Proteomes" id="UP001604336">
    <property type="component" value="Unassembled WGS sequence"/>
</dbReference>
<organism evidence="2 3">
    <name type="scientific">Abeliophyllum distichum</name>
    <dbReference type="NCBI Taxonomy" id="126358"/>
    <lineage>
        <taxon>Eukaryota</taxon>
        <taxon>Viridiplantae</taxon>
        <taxon>Streptophyta</taxon>
        <taxon>Embryophyta</taxon>
        <taxon>Tracheophyta</taxon>
        <taxon>Spermatophyta</taxon>
        <taxon>Magnoliopsida</taxon>
        <taxon>eudicotyledons</taxon>
        <taxon>Gunneridae</taxon>
        <taxon>Pentapetalae</taxon>
        <taxon>asterids</taxon>
        <taxon>lamiids</taxon>
        <taxon>Lamiales</taxon>
        <taxon>Oleaceae</taxon>
        <taxon>Forsythieae</taxon>
        <taxon>Abeliophyllum</taxon>
    </lineage>
</organism>
<gene>
    <name evidence="2" type="ORF">Adt_44195</name>
</gene>
<feature type="compositionally biased region" description="Basic and acidic residues" evidence="1">
    <location>
        <begin position="1"/>
        <end position="19"/>
    </location>
</feature>
<keyword evidence="3" id="KW-1185">Reference proteome</keyword>
<feature type="compositionally biased region" description="Polar residues" evidence="1">
    <location>
        <begin position="21"/>
        <end position="31"/>
    </location>
</feature>
<dbReference type="EMBL" id="JBFOLK010000014">
    <property type="protein sequence ID" value="KAL2460775.1"/>
    <property type="molecule type" value="Genomic_DNA"/>
</dbReference>
<dbReference type="AlphaFoldDB" id="A0ABD1PA49"/>
<reference evidence="3" key="1">
    <citation type="submission" date="2024-07" db="EMBL/GenBank/DDBJ databases">
        <title>Two chromosome-level genome assemblies of Korean endemic species Abeliophyllum distichum and Forsythia ovata (Oleaceae).</title>
        <authorList>
            <person name="Jang H."/>
        </authorList>
    </citation>
    <scope>NUCLEOTIDE SEQUENCE [LARGE SCALE GENOMIC DNA]</scope>
</reference>
<dbReference type="PANTHER" id="PTHR47458">
    <property type="entry name" value="SMAD/FHA DOMAIN-CONTAINING PROTEIN"/>
    <property type="match status" value="1"/>
</dbReference>
<feature type="region of interest" description="Disordered" evidence="1">
    <location>
        <begin position="1"/>
        <end position="46"/>
    </location>
</feature>
<feature type="compositionally biased region" description="Acidic residues" evidence="1">
    <location>
        <begin position="151"/>
        <end position="165"/>
    </location>
</feature>
<feature type="region of interest" description="Disordered" evidence="1">
    <location>
        <begin position="130"/>
        <end position="206"/>
    </location>
</feature>
<feature type="compositionally biased region" description="Basic and acidic residues" evidence="1">
    <location>
        <begin position="130"/>
        <end position="150"/>
    </location>
</feature>
<dbReference type="PANTHER" id="PTHR47458:SF1">
    <property type="entry name" value="SMAD_FHA DOMAIN-CONTAINING PROTEIN"/>
    <property type="match status" value="1"/>
</dbReference>
<evidence type="ECO:0000313" key="3">
    <source>
        <dbReference type="Proteomes" id="UP001604336"/>
    </source>
</evidence>
<feature type="region of interest" description="Disordered" evidence="1">
    <location>
        <begin position="63"/>
        <end position="115"/>
    </location>
</feature>
<accession>A0ABD1PA49</accession>
<name>A0ABD1PA49_9LAMI</name>
<feature type="compositionally biased region" description="Acidic residues" evidence="1">
    <location>
        <begin position="183"/>
        <end position="206"/>
    </location>
</feature>
<evidence type="ECO:0000313" key="2">
    <source>
        <dbReference type="EMBL" id="KAL2460775.1"/>
    </source>
</evidence>
<protein>
    <submittedName>
        <fullName evidence="2">SMAD/FHA domain-containing protein</fullName>
    </submittedName>
</protein>
<proteinExistence type="predicted"/>